<dbReference type="Proteomes" id="UP000887574">
    <property type="component" value="Unplaced"/>
</dbReference>
<name>A0A915DM64_9BILA</name>
<accession>A0A915DM64</accession>
<organism evidence="1 2">
    <name type="scientific">Ditylenchus dipsaci</name>
    <dbReference type="NCBI Taxonomy" id="166011"/>
    <lineage>
        <taxon>Eukaryota</taxon>
        <taxon>Metazoa</taxon>
        <taxon>Ecdysozoa</taxon>
        <taxon>Nematoda</taxon>
        <taxon>Chromadorea</taxon>
        <taxon>Rhabditida</taxon>
        <taxon>Tylenchina</taxon>
        <taxon>Tylenchomorpha</taxon>
        <taxon>Sphaerularioidea</taxon>
        <taxon>Anguinidae</taxon>
        <taxon>Anguininae</taxon>
        <taxon>Ditylenchus</taxon>
    </lineage>
</organism>
<dbReference type="InterPro" id="IPR013783">
    <property type="entry name" value="Ig-like_fold"/>
</dbReference>
<dbReference type="AlphaFoldDB" id="A0A915DM64"/>
<keyword evidence="1" id="KW-1185">Reference proteome</keyword>
<protein>
    <submittedName>
        <fullName evidence="2">Uncharacterized protein</fullName>
    </submittedName>
</protein>
<reference evidence="2" key="1">
    <citation type="submission" date="2022-11" db="UniProtKB">
        <authorList>
            <consortium name="WormBaseParasite"/>
        </authorList>
    </citation>
    <scope>IDENTIFICATION</scope>
</reference>
<evidence type="ECO:0000313" key="1">
    <source>
        <dbReference type="Proteomes" id="UP000887574"/>
    </source>
</evidence>
<proteinExistence type="predicted"/>
<dbReference type="Gene3D" id="2.60.40.10">
    <property type="entry name" value="Immunoglobulins"/>
    <property type="match status" value="1"/>
</dbReference>
<evidence type="ECO:0000313" key="2">
    <source>
        <dbReference type="WBParaSite" id="jg21461"/>
    </source>
</evidence>
<dbReference type="WBParaSite" id="jg21461">
    <property type="protein sequence ID" value="jg21461"/>
    <property type="gene ID" value="jg21461"/>
</dbReference>
<sequence length="66" mass="7164">MVRSKIKVHYRVTQVCGFVQPGGTAALEMAVIFLFLACTAKIDSLVIQFLEVAADATNAAELSCFR</sequence>